<keyword evidence="4" id="KW-1185">Reference proteome</keyword>
<dbReference type="Proteomes" id="UP000216454">
    <property type="component" value="Unassembled WGS sequence"/>
</dbReference>
<sequence>MMNTLNVMQTRNAQQEEAMRAAAAKESVAASRMTRELTPEQRRAIEMRRQQILLAQRNRRIREEREQARLNWEKGVNAEATETAPQVQARSVAEPAPSDSMFSLRKIQGEVLRELRTSDHKTLREVSQKAGVSLGYLSEVERGQKEASSELLVSITQALGVKLSEVLTMIAERVARAEQSGAAHVDSSARR</sequence>
<proteinExistence type="predicted"/>
<evidence type="ECO:0000313" key="4">
    <source>
        <dbReference type="Proteomes" id="UP000216454"/>
    </source>
</evidence>
<dbReference type="SMART" id="SM00530">
    <property type="entry name" value="HTH_XRE"/>
    <property type="match status" value="1"/>
</dbReference>
<feature type="region of interest" description="Disordered" evidence="1">
    <location>
        <begin position="1"/>
        <end position="37"/>
    </location>
</feature>
<evidence type="ECO:0000313" key="3">
    <source>
        <dbReference type="EMBL" id="OZG49681.1"/>
    </source>
</evidence>
<dbReference type="RefSeq" id="WP_094691793.1">
    <property type="nucleotide sequence ID" value="NZ_MWWQ01000014.1"/>
</dbReference>
<protein>
    <submittedName>
        <fullName evidence="3">XRE family transcriptional regulator</fullName>
    </submittedName>
</protein>
<reference evidence="3 4" key="1">
    <citation type="journal article" date="2017" name="BMC Genomics">
        <title>Comparative genomic and phylogenomic analyses of the Bifidobacteriaceae family.</title>
        <authorList>
            <person name="Lugli G.A."/>
            <person name="Milani C."/>
            <person name="Turroni F."/>
            <person name="Duranti S."/>
            <person name="Mancabelli L."/>
            <person name="Mangifesta M."/>
            <person name="Ferrario C."/>
            <person name="Modesto M."/>
            <person name="Mattarelli P."/>
            <person name="Jiri K."/>
            <person name="van Sinderen D."/>
            <person name="Ventura M."/>
        </authorList>
    </citation>
    <scope>NUCLEOTIDE SEQUENCE [LARGE SCALE GENOMIC DNA]</scope>
    <source>
        <strain evidence="3 4">DSM 24744</strain>
    </source>
</reference>
<dbReference type="SUPFAM" id="SSF47413">
    <property type="entry name" value="lambda repressor-like DNA-binding domains"/>
    <property type="match status" value="1"/>
</dbReference>
<dbReference type="Gene3D" id="1.10.260.40">
    <property type="entry name" value="lambda repressor-like DNA-binding domains"/>
    <property type="match status" value="1"/>
</dbReference>
<dbReference type="PROSITE" id="PS50943">
    <property type="entry name" value="HTH_CROC1"/>
    <property type="match status" value="1"/>
</dbReference>
<gene>
    <name evidence="3" type="ORF">PSSU_1505</name>
</gene>
<evidence type="ECO:0000259" key="2">
    <source>
        <dbReference type="PROSITE" id="PS50943"/>
    </source>
</evidence>
<dbReference type="InterPro" id="IPR010982">
    <property type="entry name" value="Lambda_DNA-bd_dom_sf"/>
</dbReference>
<dbReference type="GO" id="GO:0003677">
    <property type="term" value="F:DNA binding"/>
    <property type="evidence" value="ECO:0007669"/>
    <property type="project" value="InterPro"/>
</dbReference>
<dbReference type="InterPro" id="IPR001387">
    <property type="entry name" value="Cro/C1-type_HTH"/>
</dbReference>
<comment type="caution">
    <text evidence="3">The sequence shown here is derived from an EMBL/GenBank/DDBJ whole genome shotgun (WGS) entry which is preliminary data.</text>
</comment>
<feature type="compositionally biased region" description="Polar residues" evidence="1">
    <location>
        <begin position="1"/>
        <end position="12"/>
    </location>
</feature>
<feature type="domain" description="HTH cro/C1-type" evidence="2">
    <location>
        <begin position="112"/>
        <end position="166"/>
    </location>
</feature>
<feature type="compositionally biased region" description="Low complexity" evidence="1">
    <location>
        <begin position="13"/>
        <end position="32"/>
    </location>
</feature>
<evidence type="ECO:0000256" key="1">
    <source>
        <dbReference type="SAM" id="MobiDB-lite"/>
    </source>
</evidence>
<dbReference type="OrthoDB" id="3188736at2"/>
<dbReference type="Pfam" id="PF01381">
    <property type="entry name" value="HTH_3"/>
    <property type="match status" value="1"/>
</dbReference>
<dbReference type="EMBL" id="MWWQ01000014">
    <property type="protein sequence ID" value="OZG49681.1"/>
    <property type="molecule type" value="Genomic_DNA"/>
</dbReference>
<dbReference type="AlphaFoldDB" id="A0A261ES60"/>
<accession>A0A261ES60</accession>
<dbReference type="CDD" id="cd00093">
    <property type="entry name" value="HTH_XRE"/>
    <property type="match status" value="1"/>
</dbReference>
<organism evidence="3 4">
    <name type="scientific">Pseudoscardovia suis</name>
    <dbReference type="NCBI Taxonomy" id="987063"/>
    <lineage>
        <taxon>Bacteria</taxon>
        <taxon>Bacillati</taxon>
        <taxon>Actinomycetota</taxon>
        <taxon>Actinomycetes</taxon>
        <taxon>Bifidobacteriales</taxon>
        <taxon>Bifidobacteriaceae</taxon>
        <taxon>Pseudoscardovia</taxon>
    </lineage>
</organism>
<name>A0A261ES60_9BIFI</name>